<feature type="domain" description="PLD phosphodiesterase" evidence="12">
    <location>
        <begin position="129"/>
        <end position="156"/>
    </location>
</feature>
<evidence type="ECO:0000259" key="12">
    <source>
        <dbReference type="PROSITE" id="PS50035"/>
    </source>
</evidence>
<dbReference type="GO" id="GO:0016042">
    <property type="term" value="P:lipid catabolic process"/>
    <property type="evidence" value="ECO:0007669"/>
    <property type="project" value="UniProtKB-KW"/>
</dbReference>
<dbReference type="PROSITE" id="PS50035">
    <property type="entry name" value="PLD"/>
    <property type="match status" value="1"/>
</dbReference>
<comment type="catalytic activity">
    <reaction evidence="1">
        <text>a 1,2-diacyl-sn-glycero-3-phosphocholine + H2O = a 1,2-diacyl-sn-glycero-3-phosphate + choline + H(+)</text>
        <dbReference type="Rhea" id="RHEA:14445"/>
        <dbReference type="ChEBI" id="CHEBI:15354"/>
        <dbReference type="ChEBI" id="CHEBI:15377"/>
        <dbReference type="ChEBI" id="CHEBI:15378"/>
        <dbReference type="ChEBI" id="CHEBI:57643"/>
        <dbReference type="ChEBI" id="CHEBI:58608"/>
        <dbReference type="EC" id="3.1.4.4"/>
    </reaction>
</comment>
<dbReference type="SUPFAM" id="SSF56024">
    <property type="entry name" value="Phospholipase D/nuclease"/>
    <property type="match status" value="1"/>
</dbReference>
<evidence type="ECO:0000256" key="6">
    <source>
        <dbReference type="ARBA" id="ARBA00018392"/>
    </source>
</evidence>
<evidence type="ECO:0000313" key="14">
    <source>
        <dbReference type="Proteomes" id="UP000269692"/>
    </source>
</evidence>
<name>A0A3L7ACR4_9HYPH</name>
<sequence>MGSHISVFDFACGARRRNPMDGLRRAMLLAACAGALHAGLGARGALAQTGPELHFSPSENLQQIDLGLIASARTSIDMTAFFLRDHGIADALVAAARRGVAVRLVVDGSEAQAYDRLAPLGAGVRRKPEKPIMHLKAYVVDGAVLRTGSANFSTGALKKQDNDLLILRDPPAVALYRAQFERIWANAVPAFPAGGR</sequence>
<dbReference type="GO" id="GO:0006793">
    <property type="term" value="P:phosphorus metabolic process"/>
    <property type="evidence" value="ECO:0007669"/>
    <property type="project" value="UniProtKB-ARBA"/>
</dbReference>
<evidence type="ECO:0000256" key="8">
    <source>
        <dbReference type="ARBA" id="ARBA00022801"/>
    </source>
</evidence>
<accession>A0A3L7ACR4</accession>
<proteinExistence type="inferred from homology"/>
<dbReference type="GO" id="GO:0004630">
    <property type="term" value="F:phospholipase D activity"/>
    <property type="evidence" value="ECO:0007669"/>
    <property type="project" value="UniProtKB-EC"/>
</dbReference>
<evidence type="ECO:0000256" key="5">
    <source>
        <dbReference type="ARBA" id="ARBA00012027"/>
    </source>
</evidence>
<dbReference type="Proteomes" id="UP000269692">
    <property type="component" value="Unassembled WGS sequence"/>
</dbReference>
<reference evidence="13 14" key="1">
    <citation type="submission" date="2018-10" db="EMBL/GenBank/DDBJ databases">
        <title>Xanthobacter tagetidis genome sequencing and assembly.</title>
        <authorList>
            <person name="Maclea K.S."/>
            <person name="Goen A.E."/>
            <person name="Fatima S.A."/>
        </authorList>
    </citation>
    <scope>NUCLEOTIDE SEQUENCE [LARGE SCALE GENOMIC DNA]</scope>
    <source>
        <strain evidence="13 14">ATCC 700314</strain>
    </source>
</reference>
<dbReference type="GO" id="GO:0016891">
    <property type="term" value="F:RNA endonuclease activity producing 5'-phosphomonoesters, hydrolytic mechanism"/>
    <property type="evidence" value="ECO:0007669"/>
    <property type="project" value="TreeGrafter"/>
</dbReference>
<dbReference type="EC" id="3.1.4.4" evidence="5"/>
<dbReference type="EMBL" id="RCTF01000009">
    <property type="protein sequence ID" value="RLP78266.1"/>
    <property type="molecule type" value="Genomic_DNA"/>
</dbReference>
<evidence type="ECO:0000313" key="13">
    <source>
        <dbReference type="EMBL" id="RLP78266.1"/>
    </source>
</evidence>
<dbReference type="AlphaFoldDB" id="A0A3L7ACR4"/>
<dbReference type="RefSeq" id="WP_121623733.1">
    <property type="nucleotide sequence ID" value="NZ_JACIIW010000009.1"/>
</dbReference>
<dbReference type="CDD" id="cd09116">
    <property type="entry name" value="PLDc_Nuc_like"/>
    <property type="match status" value="1"/>
</dbReference>
<evidence type="ECO:0000256" key="4">
    <source>
        <dbReference type="ARBA" id="ARBA00008664"/>
    </source>
</evidence>
<dbReference type="PANTHER" id="PTHR43856:SF1">
    <property type="entry name" value="MITOCHONDRIAL CARDIOLIPIN HYDROLASE"/>
    <property type="match status" value="1"/>
</dbReference>
<evidence type="ECO:0000256" key="7">
    <source>
        <dbReference type="ARBA" id="ARBA00022525"/>
    </source>
</evidence>
<comment type="function">
    <text evidence="2">Could be a virulence factor.</text>
</comment>
<comment type="subcellular location">
    <subcellularLocation>
        <location evidence="3">Secreted</location>
    </subcellularLocation>
</comment>
<organism evidence="13 14">
    <name type="scientific">Xanthobacter tagetidis</name>
    <dbReference type="NCBI Taxonomy" id="60216"/>
    <lineage>
        <taxon>Bacteria</taxon>
        <taxon>Pseudomonadati</taxon>
        <taxon>Pseudomonadota</taxon>
        <taxon>Alphaproteobacteria</taxon>
        <taxon>Hyphomicrobiales</taxon>
        <taxon>Xanthobacteraceae</taxon>
        <taxon>Xanthobacter</taxon>
    </lineage>
</organism>
<evidence type="ECO:0000256" key="11">
    <source>
        <dbReference type="ARBA" id="ARBA00029594"/>
    </source>
</evidence>
<dbReference type="InterPro" id="IPR051406">
    <property type="entry name" value="PLD_domain"/>
</dbReference>
<dbReference type="Gene3D" id="3.30.870.10">
    <property type="entry name" value="Endonuclease Chain A"/>
    <property type="match status" value="1"/>
</dbReference>
<comment type="similarity">
    <text evidence="4">Belongs to the phospholipase D family.</text>
</comment>
<keyword evidence="8" id="KW-0378">Hydrolase</keyword>
<keyword evidence="14" id="KW-1185">Reference proteome</keyword>
<dbReference type="InterPro" id="IPR025202">
    <property type="entry name" value="PLD-like_dom"/>
</dbReference>
<evidence type="ECO:0000256" key="1">
    <source>
        <dbReference type="ARBA" id="ARBA00000798"/>
    </source>
</evidence>
<protein>
    <recommendedName>
        <fullName evidence="6">Phospholipase D</fullName>
        <ecNumber evidence="5">3.1.4.4</ecNumber>
    </recommendedName>
    <alternativeName>
        <fullName evidence="11">Choline phosphatase</fullName>
    </alternativeName>
</protein>
<evidence type="ECO:0000256" key="10">
    <source>
        <dbReference type="ARBA" id="ARBA00023098"/>
    </source>
</evidence>
<keyword evidence="7" id="KW-0964">Secreted</keyword>
<comment type="caution">
    <text evidence="13">The sequence shown here is derived from an EMBL/GenBank/DDBJ whole genome shotgun (WGS) entry which is preliminary data.</text>
</comment>
<dbReference type="InterPro" id="IPR001736">
    <property type="entry name" value="PLipase_D/transphosphatidylase"/>
</dbReference>
<gene>
    <name evidence="13" type="ORF">D9R14_12880</name>
</gene>
<evidence type="ECO:0000256" key="9">
    <source>
        <dbReference type="ARBA" id="ARBA00022963"/>
    </source>
</evidence>
<evidence type="ECO:0000256" key="3">
    <source>
        <dbReference type="ARBA" id="ARBA00004613"/>
    </source>
</evidence>
<dbReference type="Pfam" id="PF13091">
    <property type="entry name" value="PLDc_2"/>
    <property type="match status" value="1"/>
</dbReference>
<dbReference type="OrthoDB" id="9814092at2"/>
<keyword evidence="9" id="KW-0442">Lipid degradation</keyword>
<evidence type="ECO:0000256" key="2">
    <source>
        <dbReference type="ARBA" id="ARBA00003145"/>
    </source>
</evidence>
<keyword evidence="10" id="KW-0443">Lipid metabolism</keyword>
<dbReference type="GO" id="GO:0005576">
    <property type="term" value="C:extracellular region"/>
    <property type="evidence" value="ECO:0007669"/>
    <property type="project" value="UniProtKB-SubCell"/>
</dbReference>
<dbReference type="PANTHER" id="PTHR43856">
    <property type="entry name" value="CARDIOLIPIN HYDROLASE"/>
    <property type="match status" value="1"/>
</dbReference>